<evidence type="ECO:0000313" key="3">
    <source>
        <dbReference type="Proteomes" id="UP000184267"/>
    </source>
</evidence>
<dbReference type="GO" id="GO:0004029">
    <property type="term" value="F:aldehyde dehydrogenase (NAD+) activity"/>
    <property type="evidence" value="ECO:0007669"/>
    <property type="project" value="TreeGrafter"/>
</dbReference>
<reference evidence="2 3" key="1">
    <citation type="submission" date="2016-10" db="EMBL/GenBank/DDBJ databases">
        <title>Genome sequence of the basidiomycete white-rot fungus Trametes pubescens.</title>
        <authorList>
            <person name="Makela M.R."/>
            <person name="Granchi Z."/>
            <person name="Peng M."/>
            <person name="De Vries R.P."/>
            <person name="Grigoriev I."/>
            <person name="Riley R."/>
            <person name="Hilden K."/>
        </authorList>
    </citation>
    <scope>NUCLEOTIDE SEQUENCE [LARGE SCALE GENOMIC DNA]</scope>
    <source>
        <strain evidence="2 3">FBCC735</strain>
    </source>
</reference>
<evidence type="ECO:0000259" key="1">
    <source>
        <dbReference type="Pfam" id="PF13460"/>
    </source>
</evidence>
<dbReference type="InterPro" id="IPR036291">
    <property type="entry name" value="NAD(P)-bd_dom_sf"/>
</dbReference>
<sequence>MSSEDRVNVFLLGATGQSSDTPHQWVSWLPELMASAHVGYIGGSVLGNLLSNVNPSLDLTVLVRDAAKAHKLNQLGVKIVLGELDDVENIQTLASQADIVLECADADHLDSTKAVLAGLKQRYKDTDKVPTLIHTSGTGVLTDHAAGMYATDIIYDDNDAEQLAKLSPEQPHRNVDLAVIAADEEGYVKTYIVLPSTIYGLATGPLVDAGIVNPQSQQIPALILAGKGRGQAGMVGQGKNIWPNVHIDDIVQLYEVLWNNVIEGKAIGHGKEGYYFGENGEHILLDVAKTIGAELKELGLAESDEPTTFTKEEVDRWFGGSESLGSNSRCRANRSRVVGWKPKKGTEDMLASIKPEIQYMLSKES</sequence>
<dbReference type="Proteomes" id="UP000184267">
    <property type="component" value="Unassembled WGS sequence"/>
</dbReference>
<dbReference type="PANTHER" id="PTHR48079">
    <property type="entry name" value="PROTEIN YEEZ"/>
    <property type="match status" value="1"/>
</dbReference>
<gene>
    <name evidence="2" type="ORF">TRAPUB_6814</name>
</gene>
<comment type="caution">
    <text evidence="2">The sequence shown here is derived from an EMBL/GenBank/DDBJ whole genome shotgun (WGS) entry which is preliminary data.</text>
</comment>
<keyword evidence="3" id="KW-1185">Reference proteome</keyword>
<evidence type="ECO:0000313" key="2">
    <source>
        <dbReference type="EMBL" id="OJT02633.1"/>
    </source>
</evidence>
<protein>
    <recommendedName>
        <fullName evidence="1">NAD(P)-binding domain-containing protein</fullName>
    </recommendedName>
</protein>
<dbReference type="Gene3D" id="3.40.50.720">
    <property type="entry name" value="NAD(P)-binding Rossmann-like Domain"/>
    <property type="match status" value="1"/>
</dbReference>
<dbReference type="SUPFAM" id="SSF51735">
    <property type="entry name" value="NAD(P)-binding Rossmann-fold domains"/>
    <property type="match status" value="1"/>
</dbReference>
<proteinExistence type="predicted"/>
<dbReference type="PANTHER" id="PTHR48079:SF6">
    <property type="entry name" value="NAD(P)-BINDING DOMAIN-CONTAINING PROTEIN-RELATED"/>
    <property type="match status" value="1"/>
</dbReference>
<dbReference type="GO" id="GO:0005737">
    <property type="term" value="C:cytoplasm"/>
    <property type="evidence" value="ECO:0007669"/>
    <property type="project" value="TreeGrafter"/>
</dbReference>
<dbReference type="InterPro" id="IPR051783">
    <property type="entry name" value="NAD(P)-dependent_oxidoreduct"/>
</dbReference>
<dbReference type="OrthoDB" id="10262413at2759"/>
<dbReference type="STRING" id="154538.A0A1M2V4Z7"/>
<dbReference type="Pfam" id="PF13460">
    <property type="entry name" value="NAD_binding_10"/>
    <property type="match status" value="1"/>
</dbReference>
<feature type="domain" description="NAD(P)-binding" evidence="1">
    <location>
        <begin position="39"/>
        <end position="140"/>
    </location>
</feature>
<dbReference type="EMBL" id="MNAD01001654">
    <property type="protein sequence ID" value="OJT02633.1"/>
    <property type="molecule type" value="Genomic_DNA"/>
</dbReference>
<name>A0A1M2V4Z7_TRAPU</name>
<accession>A0A1M2V4Z7</accession>
<organism evidence="2 3">
    <name type="scientific">Trametes pubescens</name>
    <name type="common">White-rot fungus</name>
    <dbReference type="NCBI Taxonomy" id="154538"/>
    <lineage>
        <taxon>Eukaryota</taxon>
        <taxon>Fungi</taxon>
        <taxon>Dikarya</taxon>
        <taxon>Basidiomycota</taxon>
        <taxon>Agaricomycotina</taxon>
        <taxon>Agaricomycetes</taxon>
        <taxon>Polyporales</taxon>
        <taxon>Polyporaceae</taxon>
        <taxon>Trametes</taxon>
    </lineage>
</organism>
<dbReference type="InterPro" id="IPR016040">
    <property type="entry name" value="NAD(P)-bd_dom"/>
</dbReference>
<dbReference type="AlphaFoldDB" id="A0A1M2V4Z7"/>
<dbReference type="OMA" id="WGERAYY"/>